<reference evidence="2 3" key="1">
    <citation type="submission" date="2019-12" db="EMBL/GenBank/DDBJ databases">
        <title>Novel species isolated from a subtropical stream in China.</title>
        <authorList>
            <person name="Lu H."/>
        </authorList>
    </citation>
    <scope>NUCLEOTIDE SEQUENCE [LARGE SCALE GENOMIC DNA]</scope>
    <source>
        <strain evidence="2 3">FT134W</strain>
    </source>
</reference>
<comment type="caution">
    <text evidence="2">The sequence shown here is derived from an EMBL/GenBank/DDBJ whole genome shotgun (WGS) entry which is preliminary data.</text>
</comment>
<dbReference type="GO" id="GO:0016491">
    <property type="term" value="F:oxidoreductase activity"/>
    <property type="evidence" value="ECO:0007669"/>
    <property type="project" value="InterPro"/>
</dbReference>
<dbReference type="SUPFAM" id="SSF55469">
    <property type="entry name" value="FMN-dependent nitroreductase-like"/>
    <property type="match status" value="1"/>
</dbReference>
<accession>A0A7X4H380</accession>
<organism evidence="2 3">
    <name type="scientific">Duganella margarita</name>
    <dbReference type="NCBI Taxonomy" id="2692170"/>
    <lineage>
        <taxon>Bacteria</taxon>
        <taxon>Pseudomonadati</taxon>
        <taxon>Pseudomonadota</taxon>
        <taxon>Betaproteobacteria</taxon>
        <taxon>Burkholderiales</taxon>
        <taxon>Oxalobacteraceae</taxon>
        <taxon>Telluria group</taxon>
        <taxon>Duganella</taxon>
    </lineage>
</organism>
<sequence length="186" mass="19657">MELRDAIAGRRSVRAYSGQVVDEMTLRRLIDAAVLAPNAVNEQPWTFTVVRDAALLDSISADAKAHLLATLAAGPRTDGFRAVLGEAAFHIFYHAPALIVISATAPGPWVVEDCALAAANLMLAAYGEGLGSCWIGFAQSYLNTAPGKRALGLPEACMPVAPIIVGHAKTPPLPALRRAPEIHWLG</sequence>
<dbReference type="InterPro" id="IPR029479">
    <property type="entry name" value="Nitroreductase"/>
</dbReference>
<protein>
    <submittedName>
        <fullName evidence="2">Nitroreductase</fullName>
    </submittedName>
</protein>
<evidence type="ECO:0000313" key="3">
    <source>
        <dbReference type="Proteomes" id="UP000469734"/>
    </source>
</evidence>
<dbReference type="Pfam" id="PF00881">
    <property type="entry name" value="Nitroreductase"/>
    <property type="match status" value="1"/>
</dbReference>
<name>A0A7X4H380_9BURK</name>
<evidence type="ECO:0000259" key="1">
    <source>
        <dbReference type="Pfam" id="PF00881"/>
    </source>
</evidence>
<dbReference type="PANTHER" id="PTHR23026">
    <property type="entry name" value="NADPH NITROREDUCTASE"/>
    <property type="match status" value="1"/>
</dbReference>
<evidence type="ECO:0000313" key="2">
    <source>
        <dbReference type="EMBL" id="MYM73921.1"/>
    </source>
</evidence>
<gene>
    <name evidence="2" type="ORF">GTP56_17165</name>
</gene>
<dbReference type="AlphaFoldDB" id="A0A7X4H380"/>
<dbReference type="EMBL" id="WWCR01000018">
    <property type="protein sequence ID" value="MYM73921.1"/>
    <property type="molecule type" value="Genomic_DNA"/>
</dbReference>
<dbReference type="Proteomes" id="UP000469734">
    <property type="component" value="Unassembled WGS sequence"/>
</dbReference>
<feature type="domain" description="Nitroreductase" evidence="1">
    <location>
        <begin position="7"/>
        <end position="167"/>
    </location>
</feature>
<dbReference type="Gene3D" id="3.40.109.10">
    <property type="entry name" value="NADH Oxidase"/>
    <property type="match status" value="1"/>
</dbReference>
<dbReference type="InterPro" id="IPR000415">
    <property type="entry name" value="Nitroreductase-like"/>
</dbReference>
<dbReference type="PANTHER" id="PTHR23026:SF123">
    <property type="entry name" value="NAD(P)H NITROREDUCTASE RV3131-RELATED"/>
    <property type="match status" value="1"/>
</dbReference>
<dbReference type="InterPro" id="IPR050627">
    <property type="entry name" value="Nitroreductase/BluB"/>
</dbReference>
<proteinExistence type="predicted"/>